<evidence type="ECO:0000256" key="1">
    <source>
        <dbReference type="SAM" id="Phobius"/>
    </source>
</evidence>
<keyword evidence="2" id="KW-0732">Signal</keyword>
<name>A0ABM7X7R1_9BACT</name>
<feature type="chain" id="PRO_5046568622" description="DUF2069 domain-containing protein" evidence="2">
    <location>
        <begin position="28"/>
        <end position="111"/>
    </location>
</feature>
<protein>
    <recommendedName>
        <fullName evidence="5">DUF2069 domain-containing protein</fullName>
    </recommendedName>
</protein>
<proteinExistence type="predicted"/>
<feature type="transmembrane region" description="Helical" evidence="1">
    <location>
        <begin position="27"/>
        <end position="45"/>
    </location>
</feature>
<organism evidence="3 4">
    <name type="scientific">Anaeromyxobacter paludicola</name>
    <dbReference type="NCBI Taxonomy" id="2918171"/>
    <lineage>
        <taxon>Bacteria</taxon>
        <taxon>Pseudomonadati</taxon>
        <taxon>Myxococcota</taxon>
        <taxon>Myxococcia</taxon>
        <taxon>Myxococcales</taxon>
        <taxon>Cystobacterineae</taxon>
        <taxon>Anaeromyxobacteraceae</taxon>
        <taxon>Anaeromyxobacter</taxon>
    </lineage>
</organism>
<feature type="transmembrane region" description="Helical" evidence="1">
    <location>
        <begin position="80"/>
        <end position="97"/>
    </location>
</feature>
<evidence type="ECO:0000313" key="4">
    <source>
        <dbReference type="Proteomes" id="UP001162734"/>
    </source>
</evidence>
<evidence type="ECO:0000313" key="3">
    <source>
        <dbReference type="EMBL" id="BDG07873.1"/>
    </source>
</evidence>
<keyword evidence="4" id="KW-1185">Reference proteome</keyword>
<feature type="transmembrane region" description="Helical" evidence="1">
    <location>
        <begin position="52"/>
        <end position="68"/>
    </location>
</feature>
<accession>A0ABM7X7R1</accession>
<feature type="signal peptide" evidence="2">
    <location>
        <begin position="1"/>
        <end position="27"/>
    </location>
</feature>
<dbReference type="Proteomes" id="UP001162734">
    <property type="component" value="Chromosome"/>
</dbReference>
<dbReference type="RefSeq" id="WP_248344839.1">
    <property type="nucleotide sequence ID" value="NZ_AP025592.1"/>
</dbReference>
<reference evidence="4" key="1">
    <citation type="journal article" date="2022" name="Int. J. Syst. Evol. Microbiol.">
        <title>Anaeromyxobacter oryzae sp. nov., Anaeromyxobacter diazotrophicus sp. nov. and Anaeromyxobacter paludicola sp. nov., isolated from paddy soils.</title>
        <authorList>
            <person name="Itoh H."/>
            <person name="Xu Z."/>
            <person name="Mise K."/>
            <person name="Masuda Y."/>
            <person name="Ushijima N."/>
            <person name="Hayakawa C."/>
            <person name="Shiratori Y."/>
            <person name="Senoo K."/>
        </authorList>
    </citation>
    <scope>NUCLEOTIDE SEQUENCE [LARGE SCALE GENOMIC DNA]</scope>
    <source>
        <strain evidence="4">Red630</strain>
    </source>
</reference>
<gene>
    <name evidence="3" type="ORF">AMPC_09860</name>
</gene>
<dbReference type="EMBL" id="AP025592">
    <property type="protein sequence ID" value="BDG07873.1"/>
    <property type="molecule type" value="Genomic_DNA"/>
</dbReference>
<keyword evidence="1" id="KW-1133">Transmembrane helix</keyword>
<sequence>MISVVSLAVSLWLFASAWLLPHVPANAANAVIVALVTAASAALSFRWPRAHYAILYAGIWLYLCPMMLPHDGLLVHLHDAAVAFTLIFLSLLSWSWSRAPRLLDDLRQLRA</sequence>
<evidence type="ECO:0008006" key="5">
    <source>
        <dbReference type="Google" id="ProtNLM"/>
    </source>
</evidence>
<evidence type="ECO:0000256" key="2">
    <source>
        <dbReference type="SAM" id="SignalP"/>
    </source>
</evidence>
<keyword evidence="1" id="KW-0812">Transmembrane</keyword>
<keyword evidence="1" id="KW-0472">Membrane</keyword>